<dbReference type="AlphaFoldDB" id="A0A383VJX7"/>
<feature type="region of interest" description="Disordered" evidence="2">
    <location>
        <begin position="53"/>
        <end position="111"/>
    </location>
</feature>
<accession>A0A383VJX7</accession>
<organism evidence="5 6">
    <name type="scientific">Tetradesmus obliquus</name>
    <name type="common">Green alga</name>
    <name type="synonym">Acutodesmus obliquus</name>
    <dbReference type="NCBI Taxonomy" id="3088"/>
    <lineage>
        <taxon>Eukaryota</taxon>
        <taxon>Viridiplantae</taxon>
        <taxon>Chlorophyta</taxon>
        <taxon>core chlorophytes</taxon>
        <taxon>Chlorophyceae</taxon>
        <taxon>CS clade</taxon>
        <taxon>Sphaeropleales</taxon>
        <taxon>Scenedesmaceae</taxon>
        <taxon>Tetradesmus</taxon>
    </lineage>
</organism>
<dbReference type="PANTHER" id="PTHR12770">
    <property type="entry name" value="RUS1 FAMILY PROTEIN C16ORF58"/>
    <property type="match status" value="1"/>
</dbReference>
<comment type="similarity">
    <text evidence="1">Belongs to the RUS1 family.</text>
</comment>
<feature type="domain" description="Protein root UVB sensitive/RUS" evidence="3">
    <location>
        <begin position="136"/>
        <end position="375"/>
    </location>
</feature>
<feature type="compositionally biased region" description="Basic residues" evidence="2">
    <location>
        <begin position="1"/>
        <end position="11"/>
    </location>
</feature>
<dbReference type="Proteomes" id="UP000256970">
    <property type="component" value="Unassembled WGS sequence"/>
</dbReference>
<gene>
    <name evidence="5" type="ORF">BQ4739_LOCUS6290</name>
</gene>
<feature type="domain" description="Root UVB sensitive protein C-terminal" evidence="4">
    <location>
        <begin position="379"/>
        <end position="520"/>
    </location>
</feature>
<feature type="region of interest" description="Disordered" evidence="2">
    <location>
        <begin position="1"/>
        <end position="25"/>
    </location>
</feature>
<dbReference type="EMBL" id="FNXT01000665">
    <property type="protein sequence ID" value="SZX65825.1"/>
    <property type="molecule type" value="Genomic_DNA"/>
</dbReference>
<sequence>MQRHLLHKHQHVLQSPNQLRRSDCRKRVWQTPQQPCQHSGYAAGTRLAALPVQPSTAGQDQQQQESGHHQDRSSSNIVKLVEVQDRRRTTYSWQPSSSSSSSSNNGSDTGNIVSVQHEQQQEEQDGQQLLPSLPGRQQLLDALKTLYLPAGYPNTVTDDYLAYQLYTVPAHITGWLSISLTTSSLLKAVGINAGPVGATAAAAAIKWIIKDGIGAAGRLLVGGRLGLEFDDDPRRWRMTAEALTTAGLAMEIATVVFPAQFLLLASLGNFSKAVGKGMGKPVFRVVQTHFAAAGNVGAVAAKEEVWEVSAQLTGYALSVLLLQALQDTGSWQTVVGIWALVQGLHVAARYLALRQLRFRYLNQKRASLLVAAHVQGQRLPSIAECNMQEPMLLPVSAMRPAITFGCSLEQAWGCDVGQLQPQLLSEWAQLFERQGYLLVWRERHAYVVIKQDCGQLQQALLQATWQAAWLDANDVPVQQQQQQQQQALGSMGLLRASLGAMEEQFAEFLQEAHALGWNTDFGVFKVGRARVVL</sequence>
<dbReference type="PANTHER" id="PTHR12770:SF27">
    <property type="entry name" value="PROTEIN ROOT UVB SENSITIVE 5"/>
    <property type="match status" value="1"/>
</dbReference>
<dbReference type="Pfam" id="PF24160">
    <property type="entry name" value="UVB_sens_C"/>
    <property type="match status" value="1"/>
</dbReference>
<proteinExistence type="inferred from homology"/>
<evidence type="ECO:0008006" key="7">
    <source>
        <dbReference type="Google" id="ProtNLM"/>
    </source>
</evidence>
<dbReference type="InterPro" id="IPR006968">
    <property type="entry name" value="RUS_fam"/>
</dbReference>
<keyword evidence="6" id="KW-1185">Reference proteome</keyword>
<protein>
    <recommendedName>
        <fullName evidence="7">Vitamin B6 photo-protection and homoeostasis-domain-containing protein</fullName>
    </recommendedName>
</protein>
<evidence type="ECO:0000256" key="2">
    <source>
        <dbReference type="SAM" id="MobiDB-lite"/>
    </source>
</evidence>
<reference evidence="5 6" key="1">
    <citation type="submission" date="2016-10" db="EMBL/GenBank/DDBJ databases">
        <authorList>
            <person name="Cai Z."/>
        </authorList>
    </citation>
    <scope>NUCLEOTIDE SEQUENCE [LARGE SCALE GENOMIC DNA]</scope>
</reference>
<evidence type="ECO:0000256" key="1">
    <source>
        <dbReference type="ARBA" id="ARBA00007558"/>
    </source>
</evidence>
<dbReference type="InterPro" id="IPR054549">
    <property type="entry name" value="UVB_sens_RUS_dom"/>
</dbReference>
<evidence type="ECO:0000313" key="5">
    <source>
        <dbReference type="EMBL" id="SZX65825.1"/>
    </source>
</evidence>
<dbReference type="Pfam" id="PF04884">
    <property type="entry name" value="UVB_sens_prot"/>
    <property type="match status" value="1"/>
</dbReference>
<name>A0A383VJX7_TETOB</name>
<evidence type="ECO:0000259" key="4">
    <source>
        <dbReference type="Pfam" id="PF24160"/>
    </source>
</evidence>
<evidence type="ECO:0000313" key="6">
    <source>
        <dbReference type="Proteomes" id="UP000256970"/>
    </source>
</evidence>
<dbReference type="InterPro" id="IPR055412">
    <property type="entry name" value="UVB_sens_C"/>
</dbReference>
<evidence type="ECO:0000259" key="3">
    <source>
        <dbReference type="Pfam" id="PF04884"/>
    </source>
</evidence>